<dbReference type="EMBL" id="UZAK01034596">
    <property type="protein sequence ID" value="VDP45741.1"/>
    <property type="molecule type" value="Genomic_DNA"/>
</dbReference>
<dbReference type="Gene3D" id="2.60.40.60">
    <property type="entry name" value="Cadherins"/>
    <property type="match status" value="1"/>
</dbReference>
<reference evidence="1 2" key="2">
    <citation type="submission" date="2018-11" db="EMBL/GenBank/DDBJ databases">
        <authorList>
            <consortium name="Pathogen Informatics"/>
        </authorList>
    </citation>
    <scope>NUCLEOTIDE SEQUENCE [LARGE SCALE GENOMIC DNA]</scope>
    <source>
        <strain evidence="1">Dakar</strain>
        <strain evidence="2">Dakar, Senegal</strain>
    </source>
</reference>
<evidence type="ECO:0000313" key="2">
    <source>
        <dbReference type="Proteomes" id="UP000279833"/>
    </source>
</evidence>
<proteinExistence type="predicted"/>
<dbReference type="Proteomes" id="UP000279833">
    <property type="component" value="Unassembled WGS sequence"/>
</dbReference>
<dbReference type="GO" id="GO:0005509">
    <property type="term" value="F:calcium ion binding"/>
    <property type="evidence" value="ECO:0007669"/>
    <property type="project" value="InterPro"/>
</dbReference>
<dbReference type="AlphaFoldDB" id="A0A183K9N2"/>
<name>A0A183K9N2_9TREM</name>
<sequence length="154" mass="17060">MKAIVQSKNVIYYMKQLFLLHIFIHFITISPSIHGRIPRLQVYSTEFSIDENCKIGTEIGTINSIVLPNSMSSSITHSSSNEFGQIIALNYKLGSPSTLFSVDERKGILVTKADIDAEALCSYVTTLSPDHTNNNDEADLSKSTILINCNVIAY</sequence>
<dbReference type="WBParaSite" id="SCUD_0001171501-mRNA-1">
    <property type="protein sequence ID" value="SCUD_0001171501-mRNA-1"/>
    <property type="gene ID" value="SCUD_0001171501"/>
</dbReference>
<keyword evidence="2" id="KW-1185">Reference proteome</keyword>
<accession>A0A183K9N2</accession>
<dbReference type="SUPFAM" id="SSF49313">
    <property type="entry name" value="Cadherin-like"/>
    <property type="match status" value="1"/>
</dbReference>
<dbReference type="InterPro" id="IPR015919">
    <property type="entry name" value="Cadherin-like_sf"/>
</dbReference>
<protein>
    <submittedName>
        <fullName evidence="3">Cadherin domain-containing protein</fullName>
    </submittedName>
</protein>
<dbReference type="CDD" id="cd11304">
    <property type="entry name" value="Cadherin_repeat"/>
    <property type="match status" value="1"/>
</dbReference>
<evidence type="ECO:0000313" key="3">
    <source>
        <dbReference type="WBParaSite" id="SCUD_0001171501-mRNA-1"/>
    </source>
</evidence>
<reference evidence="3" key="1">
    <citation type="submission" date="2016-06" db="UniProtKB">
        <authorList>
            <consortium name="WormBaseParasite"/>
        </authorList>
    </citation>
    <scope>IDENTIFICATION</scope>
</reference>
<gene>
    <name evidence="1" type="ORF">SCUD_LOCUS11715</name>
</gene>
<organism evidence="3">
    <name type="scientific">Schistosoma curassoni</name>
    <dbReference type="NCBI Taxonomy" id="6186"/>
    <lineage>
        <taxon>Eukaryota</taxon>
        <taxon>Metazoa</taxon>
        <taxon>Spiralia</taxon>
        <taxon>Lophotrochozoa</taxon>
        <taxon>Platyhelminthes</taxon>
        <taxon>Trematoda</taxon>
        <taxon>Digenea</taxon>
        <taxon>Strigeidida</taxon>
        <taxon>Schistosomatoidea</taxon>
        <taxon>Schistosomatidae</taxon>
        <taxon>Schistosoma</taxon>
    </lineage>
</organism>
<dbReference type="GO" id="GO:0016020">
    <property type="term" value="C:membrane"/>
    <property type="evidence" value="ECO:0007669"/>
    <property type="project" value="InterPro"/>
</dbReference>
<evidence type="ECO:0000313" key="1">
    <source>
        <dbReference type="EMBL" id="VDP45741.1"/>
    </source>
</evidence>